<evidence type="ECO:0000256" key="8">
    <source>
        <dbReference type="ARBA" id="ARBA00022842"/>
    </source>
</evidence>
<feature type="region of interest" description="Interaction with substrate tRNA" evidence="10">
    <location>
        <begin position="36"/>
        <end position="39"/>
    </location>
</feature>
<dbReference type="InterPro" id="IPR018022">
    <property type="entry name" value="IPT"/>
</dbReference>
<feature type="region of interest" description="Interaction with substrate tRNA" evidence="10">
    <location>
        <begin position="286"/>
        <end position="291"/>
    </location>
</feature>
<protein>
    <recommendedName>
        <fullName evidence="10">tRNA dimethylallyltransferase</fullName>
        <ecNumber evidence="10">2.5.1.75</ecNumber>
    </recommendedName>
    <alternativeName>
        <fullName evidence="10">Dimethylallyl diphosphate:tRNA dimethylallyltransferase</fullName>
        <shortName evidence="10">DMAPP:tRNA dimethylallyltransferase</shortName>
        <shortName evidence="10">DMATase</shortName>
    </alternativeName>
    <alternativeName>
        <fullName evidence="10">Isopentenyl-diphosphate:tRNA isopentenyltransferase</fullName>
        <shortName evidence="10">IPP transferase</shortName>
        <shortName evidence="10">IPPT</shortName>
        <shortName evidence="10">IPTase</shortName>
    </alternativeName>
</protein>
<evidence type="ECO:0000256" key="1">
    <source>
        <dbReference type="ARBA" id="ARBA00001946"/>
    </source>
</evidence>
<evidence type="ECO:0000256" key="11">
    <source>
        <dbReference type="RuleBase" id="RU003783"/>
    </source>
</evidence>
<comment type="cofactor">
    <cofactor evidence="1 10">
        <name>Mg(2+)</name>
        <dbReference type="ChEBI" id="CHEBI:18420"/>
    </cofactor>
</comment>
<dbReference type="NCBIfam" id="TIGR00174">
    <property type="entry name" value="miaA"/>
    <property type="match status" value="1"/>
</dbReference>
<reference evidence="14 15" key="1">
    <citation type="submission" date="2017-05" db="EMBL/GenBank/DDBJ databases">
        <title>Complete and WGS of Bordetella genogroups.</title>
        <authorList>
            <person name="Spilker T."/>
            <person name="LiPuma J."/>
        </authorList>
    </citation>
    <scope>NUCLEOTIDE SEQUENCE [LARGE SCALE GENOMIC DNA]</scope>
    <source>
        <strain evidence="14 15">AU9919</strain>
    </source>
</reference>
<comment type="catalytic activity">
    <reaction evidence="9 10 11">
        <text>adenosine(37) in tRNA + dimethylallyl diphosphate = N(6)-dimethylallyladenosine(37) in tRNA + diphosphate</text>
        <dbReference type="Rhea" id="RHEA:26482"/>
        <dbReference type="Rhea" id="RHEA-COMP:10162"/>
        <dbReference type="Rhea" id="RHEA-COMP:10375"/>
        <dbReference type="ChEBI" id="CHEBI:33019"/>
        <dbReference type="ChEBI" id="CHEBI:57623"/>
        <dbReference type="ChEBI" id="CHEBI:74411"/>
        <dbReference type="ChEBI" id="CHEBI:74415"/>
        <dbReference type="EC" id="2.5.1.75"/>
    </reaction>
</comment>
<comment type="caution">
    <text evidence="14">The sequence shown here is derived from an EMBL/GenBank/DDBJ whole genome shotgun (WGS) entry which is preliminary data.</text>
</comment>
<dbReference type="GO" id="GO:0005524">
    <property type="term" value="F:ATP binding"/>
    <property type="evidence" value="ECO:0007669"/>
    <property type="project" value="UniProtKB-UniRule"/>
</dbReference>
<dbReference type="Pfam" id="PF01715">
    <property type="entry name" value="IPPT"/>
    <property type="match status" value="2"/>
</dbReference>
<feature type="region of interest" description="Interaction with substrate tRNA" evidence="10">
    <location>
        <begin position="319"/>
        <end position="326"/>
    </location>
</feature>
<dbReference type="SUPFAM" id="SSF52540">
    <property type="entry name" value="P-loop containing nucleoside triphosphate hydrolases"/>
    <property type="match status" value="1"/>
</dbReference>
<sequence length="360" mass="38867">MILSPIICLAGPTAAGKSAATLALAQRWPLEIINVDSATIYRGMDIGTAKPSRDEQALVPQHLLDIRDPAQSYSAAEFRTDTLRLIDEIRARGRMPLLAGGTMMYYKALRDGLDDLPQADPVLRAQLEARAAQLGWPALHAELAQLDPITAARLAPNDSQRIQRALEICMLSGQPMSALLQRQQGTIDLPGTSDNAHVDATASASVSARACPDDRADVVTDPGPATAGDSAPAHRYITISLEPSDRAALHARIAQRFDTMLDAGLLDEVRGLHARGDLHPGLPSVRCVGYRQMWNYLDGAVDLDTAREQAIAATRQLAKRQITWLRAQPERVIIDCLAADTVAQVIDAVAHALSEHSPDQ</sequence>
<feature type="site" description="Interaction with substrate tRNA" evidence="10">
    <location>
        <position position="102"/>
    </location>
</feature>
<evidence type="ECO:0000256" key="7">
    <source>
        <dbReference type="ARBA" id="ARBA00022840"/>
    </source>
</evidence>
<dbReference type="EC" id="2.5.1.75" evidence="10"/>
<evidence type="ECO:0000256" key="12">
    <source>
        <dbReference type="RuleBase" id="RU003784"/>
    </source>
</evidence>
<proteinExistence type="inferred from homology"/>
<evidence type="ECO:0000256" key="13">
    <source>
        <dbReference type="RuleBase" id="RU003785"/>
    </source>
</evidence>
<feature type="region of interest" description="Interaction with substrate tRNA" evidence="10">
    <location>
        <begin position="160"/>
        <end position="164"/>
    </location>
</feature>
<evidence type="ECO:0000313" key="14">
    <source>
        <dbReference type="EMBL" id="OZI64291.1"/>
    </source>
</evidence>
<dbReference type="HAMAP" id="MF_00185">
    <property type="entry name" value="IPP_trans"/>
    <property type="match status" value="1"/>
</dbReference>
<organism evidence="14 15">
    <name type="scientific">Bordetella genomosp. 4</name>
    <dbReference type="NCBI Taxonomy" id="463044"/>
    <lineage>
        <taxon>Bacteria</taxon>
        <taxon>Pseudomonadati</taxon>
        <taxon>Pseudomonadota</taxon>
        <taxon>Betaproteobacteria</taxon>
        <taxon>Burkholderiales</taxon>
        <taxon>Alcaligenaceae</taxon>
        <taxon>Bordetella</taxon>
    </lineage>
</organism>
<keyword evidence="6 10" id="KW-0547">Nucleotide-binding</keyword>
<dbReference type="PANTHER" id="PTHR11088:SF60">
    <property type="entry name" value="TRNA DIMETHYLALLYLTRANSFERASE"/>
    <property type="match status" value="1"/>
</dbReference>
<dbReference type="FunFam" id="1.10.20.140:FF:000001">
    <property type="entry name" value="tRNA dimethylallyltransferase"/>
    <property type="match status" value="1"/>
</dbReference>
<feature type="binding site" evidence="10">
    <location>
        <begin position="11"/>
        <end position="18"/>
    </location>
    <ligand>
        <name>ATP</name>
        <dbReference type="ChEBI" id="CHEBI:30616"/>
    </ligand>
</feature>
<dbReference type="GO" id="GO:0052381">
    <property type="term" value="F:tRNA dimethylallyltransferase activity"/>
    <property type="evidence" value="ECO:0007669"/>
    <property type="project" value="UniProtKB-UniRule"/>
</dbReference>
<evidence type="ECO:0000256" key="5">
    <source>
        <dbReference type="ARBA" id="ARBA00022694"/>
    </source>
</evidence>
<keyword evidence="4 10" id="KW-0808">Transferase</keyword>
<comment type="subunit">
    <text evidence="10">Monomer.</text>
</comment>
<evidence type="ECO:0000256" key="4">
    <source>
        <dbReference type="ARBA" id="ARBA00022679"/>
    </source>
</evidence>
<dbReference type="InterPro" id="IPR027417">
    <property type="entry name" value="P-loop_NTPase"/>
</dbReference>
<evidence type="ECO:0000256" key="6">
    <source>
        <dbReference type="ARBA" id="ARBA00022741"/>
    </source>
</evidence>
<dbReference type="Proteomes" id="UP000216885">
    <property type="component" value="Unassembled WGS sequence"/>
</dbReference>
<evidence type="ECO:0000313" key="15">
    <source>
        <dbReference type="Proteomes" id="UP000216885"/>
    </source>
</evidence>
<comment type="similarity">
    <text evidence="3 10 13">Belongs to the IPP transferase family.</text>
</comment>
<evidence type="ECO:0000256" key="2">
    <source>
        <dbReference type="ARBA" id="ARBA00003213"/>
    </source>
</evidence>
<keyword evidence="15" id="KW-1185">Reference proteome</keyword>
<dbReference type="AlphaFoldDB" id="A0A261URN4"/>
<comment type="function">
    <text evidence="2 10 12">Catalyzes the transfer of a dimethylallyl group onto the adenine at position 37 in tRNAs that read codons beginning with uridine, leading to the formation of N6-(dimethylallyl)adenosine (i(6)A).</text>
</comment>
<feature type="binding site" evidence="10">
    <location>
        <begin position="13"/>
        <end position="18"/>
    </location>
    <ligand>
        <name>substrate</name>
    </ligand>
</feature>
<keyword evidence="5 10" id="KW-0819">tRNA processing</keyword>
<dbReference type="InterPro" id="IPR039657">
    <property type="entry name" value="Dimethylallyltransferase"/>
</dbReference>
<gene>
    <name evidence="10" type="primary">miaA</name>
    <name evidence="14" type="ORF">CAL20_04735</name>
</gene>
<keyword evidence="8 10" id="KW-0460">Magnesium</keyword>
<dbReference type="EMBL" id="NEVQ01000006">
    <property type="protein sequence ID" value="OZI64291.1"/>
    <property type="molecule type" value="Genomic_DNA"/>
</dbReference>
<dbReference type="Gene3D" id="1.10.20.140">
    <property type="match status" value="1"/>
</dbReference>
<accession>A0A261URN4</accession>
<dbReference type="PANTHER" id="PTHR11088">
    <property type="entry name" value="TRNA DIMETHYLALLYLTRANSFERASE"/>
    <property type="match status" value="1"/>
</dbReference>
<name>A0A261URN4_9BORD</name>
<evidence type="ECO:0000256" key="9">
    <source>
        <dbReference type="ARBA" id="ARBA00049563"/>
    </source>
</evidence>
<evidence type="ECO:0000256" key="10">
    <source>
        <dbReference type="HAMAP-Rule" id="MF_00185"/>
    </source>
</evidence>
<evidence type="ECO:0000256" key="3">
    <source>
        <dbReference type="ARBA" id="ARBA00005842"/>
    </source>
</evidence>
<dbReference type="Gene3D" id="3.40.50.300">
    <property type="entry name" value="P-loop containing nucleotide triphosphate hydrolases"/>
    <property type="match status" value="1"/>
</dbReference>
<feature type="site" description="Interaction with substrate tRNA" evidence="10">
    <location>
        <position position="124"/>
    </location>
</feature>
<keyword evidence="7 10" id="KW-0067">ATP-binding</keyword>
<dbReference type="GO" id="GO:0006400">
    <property type="term" value="P:tRNA modification"/>
    <property type="evidence" value="ECO:0007669"/>
    <property type="project" value="TreeGrafter"/>
</dbReference>
<dbReference type="RefSeq" id="WP_094837325.1">
    <property type="nucleotide sequence ID" value="NZ_NEVQ01000006.1"/>
</dbReference>